<keyword evidence="2" id="KW-0812">Transmembrane</keyword>
<proteinExistence type="predicted"/>
<dbReference type="AlphaFoldDB" id="A0A5S9RA98"/>
<keyword evidence="4" id="KW-1185">Reference proteome</keyword>
<keyword evidence="2" id="KW-1133">Transmembrane helix</keyword>
<dbReference type="Proteomes" id="UP000430146">
    <property type="component" value="Unassembled WGS sequence"/>
</dbReference>
<protein>
    <recommendedName>
        <fullName evidence="5">DUF3060 domain-containing protein</fullName>
    </recommendedName>
</protein>
<evidence type="ECO:0000313" key="4">
    <source>
        <dbReference type="Proteomes" id="UP000430146"/>
    </source>
</evidence>
<feature type="transmembrane region" description="Helical" evidence="2">
    <location>
        <begin position="126"/>
        <end position="149"/>
    </location>
</feature>
<dbReference type="Pfam" id="PF11259">
    <property type="entry name" value="DUF3060"/>
    <property type="match status" value="1"/>
</dbReference>
<gene>
    <name evidence="3" type="ORF">AELLOGFF_02483</name>
</gene>
<name>A0A5S9RA98_MYCVN</name>
<feature type="region of interest" description="Disordered" evidence="1">
    <location>
        <begin position="1"/>
        <end position="31"/>
    </location>
</feature>
<organism evidence="3 4">
    <name type="scientific">Mycolicibacterium vanbaalenii</name>
    <name type="common">Mycobacterium vanbaalenii</name>
    <dbReference type="NCBI Taxonomy" id="110539"/>
    <lineage>
        <taxon>Bacteria</taxon>
        <taxon>Bacillati</taxon>
        <taxon>Actinomycetota</taxon>
        <taxon>Actinomycetes</taxon>
        <taxon>Mycobacteriales</taxon>
        <taxon>Mycobacteriaceae</taxon>
        <taxon>Mycolicibacterium</taxon>
    </lineage>
</organism>
<evidence type="ECO:0000256" key="1">
    <source>
        <dbReference type="SAM" id="MobiDB-lite"/>
    </source>
</evidence>
<reference evidence="3 4" key="1">
    <citation type="submission" date="2019-11" db="EMBL/GenBank/DDBJ databases">
        <authorList>
            <person name="Holert J."/>
        </authorList>
    </citation>
    <scope>NUCLEOTIDE SEQUENCE [LARGE SCALE GENOMIC DNA]</scope>
    <source>
        <strain evidence="3">BC8_1</strain>
    </source>
</reference>
<sequence>MARKPGAAMVCGYHADRPPNPGAGNCQRSDRSTFGLQPLSWDDHLCKHLGMEPDGDPEARIRDLERPLAEQAHASELGTRPYEVTSSADVPVPPFPGAPQLNPYPQYDSPYYSPPQRVVHKRSRTALWLVPLIAVGVVGFGIVALVAFFDLAGSGTDAPTRTGPPGIAGGGGAVDAPRAQPRADLDEVVTVQPGDSLSFGGIERRLTVVCDQGSVSVSGITNTVDIQGPCVRVSVSGMDNIVTVESAETIVASGFDNQVTYFSGNPEISKSGRGNVVEPG</sequence>
<evidence type="ECO:0008006" key="5">
    <source>
        <dbReference type="Google" id="ProtNLM"/>
    </source>
</evidence>
<evidence type="ECO:0000256" key="2">
    <source>
        <dbReference type="SAM" id="Phobius"/>
    </source>
</evidence>
<dbReference type="EMBL" id="CACSIP010000076">
    <property type="protein sequence ID" value="CAA0138407.1"/>
    <property type="molecule type" value="Genomic_DNA"/>
</dbReference>
<accession>A0A5S9RA98</accession>
<keyword evidence="2" id="KW-0472">Membrane</keyword>
<dbReference type="InterPro" id="IPR021417">
    <property type="entry name" value="DUF3060"/>
</dbReference>
<evidence type="ECO:0000313" key="3">
    <source>
        <dbReference type="EMBL" id="CAA0138407.1"/>
    </source>
</evidence>